<reference evidence="2" key="1">
    <citation type="submission" date="2021-09" db="EMBL/GenBank/DDBJ databases">
        <authorList>
            <consortium name="AG Swart"/>
            <person name="Singh M."/>
            <person name="Singh A."/>
            <person name="Seah K."/>
            <person name="Emmerich C."/>
        </authorList>
    </citation>
    <scope>NUCLEOTIDE SEQUENCE</scope>
    <source>
        <strain evidence="2">ATCC30299</strain>
    </source>
</reference>
<protein>
    <submittedName>
        <fullName evidence="2">Uncharacterized protein</fullName>
    </submittedName>
</protein>
<feature type="coiled-coil region" evidence="1">
    <location>
        <begin position="1081"/>
        <end position="1108"/>
    </location>
</feature>
<dbReference type="PANTHER" id="PTHR33331">
    <property type="entry name" value="COILED-COIL DOMAIN-CONTAINING PROTEIN 162"/>
    <property type="match status" value="1"/>
</dbReference>
<name>A0AAU9IUZ0_9CILI</name>
<dbReference type="InterPro" id="IPR040401">
    <property type="entry name" value="CCDC162"/>
</dbReference>
<dbReference type="Proteomes" id="UP001162131">
    <property type="component" value="Unassembled WGS sequence"/>
</dbReference>
<feature type="coiled-coil region" evidence="1">
    <location>
        <begin position="1812"/>
        <end position="1892"/>
    </location>
</feature>
<accession>A0AAU9IUZ0</accession>
<keyword evidence="1" id="KW-0175">Coiled coil</keyword>
<dbReference type="EMBL" id="CAJZBQ010000014">
    <property type="protein sequence ID" value="CAG9315550.1"/>
    <property type="molecule type" value="Genomic_DNA"/>
</dbReference>
<proteinExistence type="predicted"/>
<dbReference type="PANTHER" id="PTHR33331:SF13">
    <property type="entry name" value="COILED-COIL DOMAIN CONTAINING 162"/>
    <property type="match status" value="1"/>
</dbReference>
<gene>
    <name evidence="2" type="ORF">BSTOLATCC_MIC14304</name>
</gene>
<feature type="coiled-coil region" evidence="1">
    <location>
        <begin position="1722"/>
        <end position="1775"/>
    </location>
</feature>
<feature type="coiled-coil region" evidence="1">
    <location>
        <begin position="1971"/>
        <end position="1998"/>
    </location>
</feature>
<evidence type="ECO:0000256" key="1">
    <source>
        <dbReference type="SAM" id="Coils"/>
    </source>
</evidence>
<evidence type="ECO:0000313" key="2">
    <source>
        <dbReference type="EMBL" id="CAG9315550.1"/>
    </source>
</evidence>
<sequence length="2085" mass="244809">MDEERYLKDEEELGYLISRIRDLYNLYKDFKFRYKEFTQFSEKAPEHIFLKDPDIQRKFRDEFIEKLSEIPSPPPIPLYPDTLLSEFLSLKSGPRADNFIKILSEFYYNQSTYIKHYKLKFLLNWAHLSQFVRVDHLNQHVNQRIVKLTDLLKLYNKRYSLLTSEDEAAITEAIESPSIFDSYIRDYINIKSNLLNTHKSIDRFLQRLKWLSVSHRSEIWKRSNEILYELKQRSIERMKLITGREDIGEYKLVVNLMTNINLRNLRKQREIMKRAKAIHSTFAEEHLNLNEQLLNSHVDEIDGPPVFILSKKQLAKILYSIQKEFALISNIEEDNGSSLFYQISNLFPIIFQNQSKRLDWIPAEKFEKDQLDINRLSNVNASKAFRSVRRNSLYVPISYQTLGNRPVRTIYIKNADWPKNSRITPAIPAWQKKQSAQLKSFLKIDNLLSSSFLILEVQDQSVVTKIVEEFSHTYVDRASKRGVLLSELGLSNEDLLKRYFASLINDANIDISSTQEPEEPLDLPIHNIKSLFLLRLLKSRFQKQSILNILNAMKSIERRIFFDMQDLMQGQNTKLIENVNKYVEEENITHYWPDKCAELYGRKNNIETLEGEIYVQDEFGYNILYKEAVDDFNELLEELKKLGSFYIDKFELWSEEQGECFPVIDRDLMLGEMLDEELKFQEEKLKLIFLYNELYDHAIDAGMQGTIAKQILNLIAMRPRYFLNGSYFTQSYWAHINSLQQHFQTINIILENSRSALHVPEVFESSGNAREIEIFEEISWIHKAWPLLQQCIDELSLIHQIETPLFSSALEQAVWEFSQHDWRYSQFSGRGHFPEEILIDRGELVTSIISELEREVKVKNWRMLPKLSLLADGRKGPVDSNIPSLQQLYANSLEIWKFRSVLEKTLEERAILEEIYIAQFKKMGKEITEAPPANWDVGFYLTSRVDEGPGSRIDFSLSAFEIDPSLRSNLHFGNVHAIKTLFLTCGLEEIRTVALYEIMNKHLLTIAIQTNQAAIEDSEKQICDIELARDLAYVPKLSKVKWNNMFGRKGEGLIPDKIEREVKRLQIKMLSEASMFGFDIKHKKLNHRENLENNYKRIAEKYKTIFEEENLHLVLRYTRCLCVQAYCNEVLREAYHDSIKLQVIKVLSEYCLLLKLVPEDLYNAFVEENPKPNQLIDEEGKIVNILYIPTIEDILALPSFTNNEKSSWADWDPYLIAETPEIYHKKLKNLLLKNSISHDFNYGSLKISNDWHFNSSVKNYLELLITMSRIFGILLFSNSMELPGKDITNMVDLLLYKNKYWKIIQENEETDPRALAVFRMLKESSPQLVLYNIFKKIIDFLKGMQSEMQTLNKIDQCKYLIFEVKRIFQCMAISIFECWNWCLENHNESDGKEVLENICENFRLTRNNFIHGLKNSINAKSSESFLINLGENLVFSDNQNYLSLGLVASSSVLKLSSTFVDCSIECRNYFFKKFIMIEKDSRKMIFNKNKSDTESVATLEEELEAWKLKLSWLSYKFEIDIPSSSQDYLSLIKEYYDTIKTKASFLIQKQKSPENLFLKLFFQISLCKESINLLQSQLISLIDTTGLDMGITGKSEFACNFDKNTHIKDLRPGDIHNFINTIRNRGTAIEAPTSGKSFTFALSDLNYLTKMLASRIIKYAETEVRIKEEANQIKSQLFDFQLKALSKEEKSVKKSLELFKSNFEGLCNSNISTRGNKLIYTLDSAFRELNEIKSNMKHLYKQTDEFIYKDFKEELQEKGRKIHDLKENHRDYYNEMAQTLKTNLTDKKEEALLEVKSGTSEYKAFELQKFILDDKNDTENKEKTELSRLQDNIIKIRIMNKWILHRIKERKEKQINELKETLQSNQYLWEQINESERREALLKQELSLTQQNLATGEKLADYLQGQIEDMNNQRLRLQQFKTTKGRRIIELEAKVKKQNSADRAENQTFLRGLYIQDKLLKKNFNNEAEGALEYIEKSHEYSAKIKNLEEKIKRERQLKLDGFNEVVMLRDDMNKIGGKDREALWKYRYQELLAESEKLKEQNAQLNIHLVTHGGNQVEVVDLNRTVQNLPKIEPKNRRLNTTLI</sequence>
<organism evidence="2 3">
    <name type="scientific">Blepharisma stoltei</name>
    <dbReference type="NCBI Taxonomy" id="1481888"/>
    <lineage>
        <taxon>Eukaryota</taxon>
        <taxon>Sar</taxon>
        <taxon>Alveolata</taxon>
        <taxon>Ciliophora</taxon>
        <taxon>Postciliodesmatophora</taxon>
        <taxon>Heterotrichea</taxon>
        <taxon>Heterotrichida</taxon>
        <taxon>Blepharismidae</taxon>
        <taxon>Blepharisma</taxon>
    </lineage>
</organism>
<comment type="caution">
    <text evidence="2">The sequence shown here is derived from an EMBL/GenBank/DDBJ whole genome shotgun (WGS) entry which is preliminary data.</text>
</comment>
<keyword evidence="3" id="KW-1185">Reference proteome</keyword>
<evidence type="ECO:0000313" key="3">
    <source>
        <dbReference type="Proteomes" id="UP001162131"/>
    </source>
</evidence>